<reference evidence="11" key="1">
    <citation type="submission" date="2021-03" db="EMBL/GenBank/DDBJ databases">
        <title>Comparative genomics and phylogenomic investigation of the class Geoglossomycetes provide insights into ecological specialization and systematics.</title>
        <authorList>
            <person name="Melie T."/>
            <person name="Pirro S."/>
            <person name="Miller A.N."/>
            <person name="Quandt A."/>
        </authorList>
    </citation>
    <scope>NUCLEOTIDE SEQUENCE</scope>
    <source>
        <strain evidence="11">CAQ_001_2017</strain>
    </source>
</reference>
<keyword evidence="5" id="KW-0779">Telomere</keyword>
<dbReference type="EMBL" id="JAGHQM010001464">
    <property type="protein sequence ID" value="KAH0553462.1"/>
    <property type="molecule type" value="Genomic_DNA"/>
</dbReference>
<feature type="compositionally biased region" description="Basic and acidic residues" evidence="9">
    <location>
        <begin position="201"/>
        <end position="210"/>
    </location>
</feature>
<keyword evidence="6" id="KW-0238">DNA-binding</keyword>
<sequence>MTTTTPPPGQLEFYPSYCFASASPTYGVWAKLTAADVHRLSERKEFVAQNIYFYLNHPIRWVCVTGVVVAVDEYDRRTVLSLDDGSGEGIEAVCEKPQPPVRPASNDGDNNDDKYHNNNNNSNAPTEPDIDTGTVVRAKGSISTFRNVRQILAKRIEILPDTQSEVRAWRAATKFEAEVLVQPWVLCEEEIQDLWRRACGEEKETTSRKNAERKKSRRKRRPELPPPPPRESRRVDAGDPPAPAATAARNTSRSTAEDDEERKRKSRKKKNSHRHHRHHREPDTLGP</sequence>
<feature type="region of interest" description="Disordered" evidence="9">
    <location>
        <begin position="201"/>
        <end position="287"/>
    </location>
</feature>
<evidence type="ECO:0000256" key="1">
    <source>
        <dbReference type="ARBA" id="ARBA00004123"/>
    </source>
</evidence>
<dbReference type="Proteomes" id="UP000750711">
    <property type="component" value="Unassembled WGS sequence"/>
</dbReference>
<protein>
    <recommendedName>
        <fullName evidence="3">CST complex subunit STN1</fullName>
    </recommendedName>
    <alternativeName>
        <fullName evidence="8">Suppressor of cdc thirteen homolog</fullName>
    </alternativeName>
</protein>
<evidence type="ECO:0000256" key="6">
    <source>
        <dbReference type="ARBA" id="ARBA00023125"/>
    </source>
</evidence>
<feature type="compositionally biased region" description="Basic residues" evidence="9">
    <location>
        <begin position="264"/>
        <end position="279"/>
    </location>
</feature>
<dbReference type="SUPFAM" id="SSF50249">
    <property type="entry name" value="Nucleic acid-binding proteins"/>
    <property type="match status" value="1"/>
</dbReference>
<feature type="domain" description="CST complex subunit Stn1 N-terminal" evidence="10">
    <location>
        <begin position="47"/>
        <end position="97"/>
    </location>
</feature>
<feature type="compositionally biased region" description="Low complexity" evidence="9">
    <location>
        <begin position="244"/>
        <end position="254"/>
    </location>
</feature>
<dbReference type="Gene3D" id="2.40.50.140">
    <property type="entry name" value="Nucleic acid-binding proteins"/>
    <property type="match status" value="1"/>
</dbReference>
<dbReference type="AlphaFoldDB" id="A0A9P8L3N5"/>
<evidence type="ECO:0000256" key="3">
    <source>
        <dbReference type="ARBA" id="ARBA00017411"/>
    </source>
</evidence>
<dbReference type="PANTHER" id="PTHR13989">
    <property type="entry name" value="REPLICATION PROTEIN A-RELATED"/>
    <property type="match status" value="1"/>
</dbReference>
<feature type="compositionally biased region" description="Basic residues" evidence="9">
    <location>
        <begin position="211"/>
        <end position="221"/>
    </location>
</feature>
<comment type="caution">
    <text evidence="11">The sequence shown here is derived from an EMBL/GenBank/DDBJ whole genome shotgun (WGS) entry which is preliminary data.</text>
</comment>
<dbReference type="InterPro" id="IPR012340">
    <property type="entry name" value="NA-bd_OB-fold"/>
</dbReference>
<accession>A0A9P8L3N5</accession>
<dbReference type="GO" id="GO:0000781">
    <property type="term" value="C:chromosome, telomeric region"/>
    <property type="evidence" value="ECO:0007669"/>
    <property type="project" value="UniProtKB-SubCell"/>
</dbReference>
<evidence type="ECO:0000256" key="5">
    <source>
        <dbReference type="ARBA" id="ARBA00022895"/>
    </source>
</evidence>
<evidence type="ECO:0000256" key="8">
    <source>
        <dbReference type="ARBA" id="ARBA00030039"/>
    </source>
</evidence>
<evidence type="ECO:0000313" key="11">
    <source>
        <dbReference type="EMBL" id="KAH0553462.1"/>
    </source>
</evidence>
<gene>
    <name evidence="11" type="ORF">GP486_006469</name>
</gene>
<name>A0A9P8L3N5_9PEZI</name>
<feature type="region of interest" description="Disordered" evidence="9">
    <location>
        <begin position="89"/>
        <end position="134"/>
    </location>
</feature>
<organism evidence="11 12">
    <name type="scientific">Trichoglossum hirsutum</name>
    <dbReference type="NCBI Taxonomy" id="265104"/>
    <lineage>
        <taxon>Eukaryota</taxon>
        <taxon>Fungi</taxon>
        <taxon>Dikarya</taxon>
        <taxon>Ascomycota</taxon>
        <taxon>Pezizomycotina</taxon>
        <taxon>Geoglossomycetes</taxon>
        <taxon>Geoglossales</taxon>
        <taxon>Geoglossaceae</taxon>
        <taxon>Trichoglossum</taxon>
    </lineage>
</organism>
<evidence type="ECO:0000256" key="2">
    <source>
        <dbReference type="ARBA" id="ARBA00004574"/>
    </source>
</evidence>
<dbReference type="CDD" id="cd03524">
    <property type="entry name" value="RPA2_OBF_family"/>
    <property type="match status" value="1"/>
</dbReference>
<dbReference type="GO" id="GO:0005634">
    <property type="term" value="C:nucleus"/>
    <property type="evidence" value="ECO:0007669"/>
    <property type="project" value="UniProtKB-SubCell"/>
</dbReference>
<evidence type="ECO:0000256" key="9">
    <source>
        <dbReference type="SAM" id="MobiDB-lite"/>
    </source>
</evidence>
<comment type="subcellular location">
    <subcellularLocation>
        <location evidence="2">Chromosome</location>
        <location evidence="2">Telomere</location>
    </subcellularLocation>
    <subcellularLocation>
        <location evidence="1">Nucleus</location>
    </subcellularLocation>
</comment>
<evidence type="ECO:0000259" key="10">
    <source>
        <dbReference type="Pfam" id="PF10451"/>
    </source>
</evidence>
<evidence type="ECO:0000256" key="4">
    <source>
        <dbReference type="ARBA" id="ARBA00022454"/>
    </source>
</evidence>
<dbReference type="Pfam" id="PF10451">
    <property type="entry name" value="Stn1"/>
    <property type="match status" value="1"/>
</dbReference>
<dbReference type="InterPro" id="IPR040260">
    <property type="entry name" value="RFA2-like"/>
</dbReference>
<proteinExistence type="predicted"/>
<evidence type="ECO:0000256" key="7">
    <source>
        <dbReference type="ARBA" id="ARBA00023242"/>
    </source>
</evidence>
<dbReference type="GO" id="GO:0003677">
    <property type="term" value="F:DNA binding"/>
    <property type="evidence" value="ECO:0007669"/>
    <property type="project" value="UniProtKB-KW"/>
</dbReference>
<dbReference type="InterPro" id="IPR018856">
    <property type="entry name" value="Stn1_N"/>
</dbReference>
<keyword evidence="7" id="KW-0539">Nucleus</keyword>
<keyword evidence="12" id="KW-1185">Reference proteome</keyword>
<evidence type="ECO:0000313" key="12">
    <source>
        <dbReference type="Proteomes" id="UP000750711"/>
    </source>
</evidence>
<keyword evidence="4" id="KW-0158">Chromosome</keyword>
<dbReference type="PANTHER" id="PTHR13989:SF33">
    <property type="entry name" value="CST COMPLEX SUBUNIT STN1"/>
    <property type="match status" value="1"/>
</dbReference>